<dbReference type="SUPFAM" id="SSF51126">
    <property type="entry name" value="Pectin lyase-like"/>
    <property type="match status" value="1"/>
</dbReference>
<dbReference type="AlphaFoldDB" id="E9SGS6"/>
<dbReference type="Gene3D" id="2.160.20.10">
    <property type="entry name" value="Single-stranded right-handed beta-helix, Pectin lyase-like"/>
    <property type="match status" value="1"/>
</dbReference>
<name>E9SGS6_RUMAL</name>
<dbReference type="Proteomes" id="UP000004259">
    <property type="component" value="Unassembled WGS sequence"/>
</dbReference>
<organism evidence="1 2">
    <name type="scientific">Ruminococcus albus 8</name>
    <dbReference type="NCBI Taxonomy" id="246199"/>
    <lineage>
        <taxon>Bacteria</taxon>
        <taxon>Bacillati</taxon>
        <taxon>Bacillota</taxon>
        <taxon>Clostridia</taxon>
        <taxon>Eubacteriales</taxon>
        <taxon>Oscillospiraceae</taxon>
        <taxon>Ruminococcus</taxon>
    </lineage>
</organism>
<dbReference type="InterPro" id="IPR013783">
    <property type="entry name" value="Ig-like_fold"/>
</dbReference>
<keyword evidence="2" id="KW-1185">Reference proteome</keyword>
<evidence type="ECO:0000313" key="2">
    <source>
        <dbReference type="Proteomes" id="UP000004259"/>
    </source>
</evidence>
<protein>
    <recommendedName>
        <fullName evidence="3">Fibronectin type-III domain-containing protein</fullName>
    </recommendedName>
</protein>
<dbReference type="InterPro" id="IPR011050">
    <property type="entry name" value="Pectin_lyase_fold/virulence"/>
</dbReference>
<evidence type="ECO:0008006" key="3">
    <source>
        <dbReference type="Google" id="ProtNLM"/>
    </source>
</evidence>
<dbReference type="EMBL" id="ADKM02000128">
    <property type="protein sequence ID" value="EGC01575.1"/>
    <property type="molecule type" value="Genomic_DNA"/>
</dbReference>
<dbReference type="SUPFAM" id="SSF49265">
    <property type="entry name" value="Fibronectin type III"/>
    <property type="match status" value="1"/>
</dbReference>
<sequence length="279" mass="30367">MYNNIFSGQTSYCMNPRANAYIFSEYNLFENCKNPMQVKLGAVKSFNDVLNGCKGDMDGTVVSSKSTKVSTDCQYANFDTNSSVCYIPSGNYQLITDTSKLASNFSVYGGAMDANTTVNGSTSTSQQQQTTVTYTKVAATAATATQPGNTEYYIGSDGKYYTLSNGTYTQIAANSWVIPALGVSGNTYPTNIQVQYSEEYHQMRFTWNKVDNAQNYGIAVYLAGKWRIQTQSISASTTSYTTPKNMTPGMTYKVAIAAKVNGTWDVANAIKNAVTVTVK</sequence>
<dbReference type="Gene3D" id="2.60.40.10">
    <property type="entry name" value="Immunoglobulins"/>
    <property type="match status" value="1"/>
</dbReference>
<dbReference type="InterPro" id="IPR012334">
    <property type="entry name" value="Pectin_lyas_fold"/>
</dbReference>
<proteinExistence type="predicted"/>
<reference evidence="1 2" key="1">
    <citation type="submission" date="2011-02" db="EMBL/GenBank/DDBJ databases">
        <authorList>
            <person name="Nelson K.E."/>
            <person name="Sutton G."/>
            <person name="Torralba M."/>
            <person name="Durkin S."/>
            <person name="Harkins D."/>
            <person name="Montgomery R."/>
            <person name="Ziemer C."/>
            <person name="Klaassens E."/>
            <person name="Ocuiv P."/>
            <person name="Morrison M."/>
        </authorList>
    </citation>
    <scope>NUCLEOTIDE SEQUENCE [LARGE SCALE GENOMIC DNA]</scope>
    <source>
        <strain evidence="1 2">8</strain>
    </source>
</reference>
<dbReference type="eggNOG" id="COG3866">
    <property type="taxonomic scope" value="Bacteria"/>
</dbReference>
<dbReference type="InterPro" id="IPR036116">
    <property type="entry name" value="FN3_sf"/>
</dbReference>
<evidence type="ECO:0000313" key="1">
    <source>
        <dbReference type="EMBL" id="EGC01575.1"/>
    </source>
</evidence>
<comment type="caution">
    <text evidence="1">The sequence shown here is derived from an EMBL/GenBank/DDBJ whole genome shotgun (WGS) entry which is preliminary data.</text>
</comment>
<gene>
    <name evidence="1" type="ORF">CUS_5752</name>
</gene>
<accession>E9SGS6</accession>